<keyword evidence="1" id="KW-1133">Transmembrane helix</keyword>
<gene>
    <name evidence="2" type="ORF">METZ01_LOCUS106096</name>
</gene>
<keyword evidence="1" id="KW-0472">Membrane</keyword>
<evidence type="ECO:0000313" key="2">
    <source>
        <dbReference type="EMBL" id="SVA53242.1"/>
    </source>
</evidence>
<dbReference type="EMBL" id="UINC01012158">
    <property type="protein sequence ID" value="SVA53242.1"/>
    <property type="molecule type" value="Genomic_DNA"/>
</dbReference>
<name>A0A381WLD5_9ZZZZ</name>
<sequence>MGTIVSILLIPTGAILVGYGFGEFVMPLFTDDIHEQNSRGILSGYVAFVIFIGVGIKIKNWKKSND</sequence>
<dbReference type="AlphaFoldDB" id="A0A381WLD5"/>
<feature type="transmembrane region" description="Helical" evidence="1">
    <location>
        <begin position="7"/>
        <end position="29"/>
    </location>
</feature>
<reference evidence="2" key="1">
    <citation type="submission" date="2018-05" db="EMBL/GenBank/DDBJ databases">
        <authorList>
            <person name="Lanie J.A."/>
            <person name="Ng W.-L."/>
            <person name="Kazmierczak K.M."/>
            <person name="Andrzejewski T.M."/>
            <person name="Davidsen T.M."/>
            <person name="Wayne K.J."/>
            <person name="Tettelin H."/>
            <person name="Glass J.I."/>
            <person name="Rusch D."/>
            <person name="Podicherti R."/>
            <person name="Tsui H.-C.T."/>
            <person name="Winkler M.E."/>
        </authorList>
    </citation>
    <scope>NUCLEOTIDE SEQUENCE</scope>
</reference>
<keyword evidence="1" id="KW-0812">Transmembrane</keyword>
<evidence type="ECO:0000256" key="1">
    <source>
        <dbReference type="SAM" id="Phobius"/>
    </source>
</evidence>
<accession>A0A381WLD5</accession>
<organism evidence="2">
    <name type="scientific">marine metagenome</name>
    <dbReference type="NCBI Taxonomy" id="408172"/>
    <lineage>
        <taxon>unclassified sequences</taxon>
        <taxon>metagenomes</taxon>
        <taxon>ecological metagenomes</taxon>
    </lineage>
</organism>
<protein>
    <submittedName>
        <fullName evidence="2">Uncharacterized protein</fullName>
    </submittedName>
</protein>
<feature type="transmembrane region" description="Helical" evidence="1">
    <location>
        <begin position="41"/>
        <end position="58"/>
    </location>
</feature>
<proteinExistence type="predicted"/>